<name>A0AA86SG70_9FABA</name>
<dbReference type="Gramene" id="rna-AYBTSS11_LOCUS9416">
    <property type="protein sequence ID" value="CAJ1939921.1"/>
    <property type="gene ID" value="gene-AYBTSS11_LOCUS9416"/>
</dbReference>
<evidence type="ECO:0000313" key="1">
    <source>
        <dbReference type="EMBL" id="CAJ1939921.1"/>
    </source>
</evidence>
<dbReference type="EMBL" id="OY731400">
    <property type="protein sequence ID" value="CAJ1939921.1"/>
    <property type="molecule type" value="Genomic_DNA"/>
</dbReference>
<proteinExistence type="predicted"/>
<gene>
    <name evidence="1" type="ORF">AYBTSS11_LOCUS9416</name>
</gene>
<sequence>MIQSYEDLSLHLQIPLQSINTKISSMPNTTLRLLNDKSKRKRPFKEMKKRDQFSSVDGESLIEQDIRRLKGLKGISLCGKNLKLWSVELVGFARGKAIATVVVVVGIEESEGGGVTQREWLWLGTVNERFPFSVEIVIEAEERLKGKGGGDAHGRVVPFARKWE</sequence>
<keyword evidence="2" id="KW-1185">Reference proteome</keyword>
<reference evidence="1" key="1">
    <citation type="submission" date="2023-10" db="EMBL/GenBank/DDBJ databases">
        <authorList>
            <person name="Domelevo Entfellner J.-B."/>
        </authorList>
    </citation>
    <scope>NUCLEOTIDE SEQUENCE</scope>
</reference>
<accession>A0AA86SG70</accession>
<protein>
    <submittedName>
        <fullName evidence="1">Uncharacterized protein</fullName>
    </submittedName>
</protein>
<organism evidence="1 2">
    <name type="scientific">Sphenostylis stenocarpa</name>
    <dbReference type="NCBI Taxonomy" id="92480"/>
    <lineage>
        <taxon>Eukaryota</taxon>
        <taxon>Viridiplantae</taxon>
        <taxon>Streptophyta</taxon>
        <taxon>Embryophyta</taxon>
        <taxon>Tracheophyta</taxon>
        <taxon>Spermatophyta</taxon>
        <taxon>Magnoliopsida</taxon>
        <taxon>eudicotyledons</taxon>
        <taxon>Gunneridae</taxon>
        <taxon>Pentapetalae</taxon>
        <taxon>rosids</taxon>
        <taxon>fabids</taxon>
        <taxon>Fabales</taxon>
        <taxon>Fabaceae</taxon>
        <taxon>Papilionoideae</taxon>
        <taxon>50 kb inversion clade</taxon>
        <taxon>NPAAA clade</taxon>
        <taxon>indigoferoid/millettioid clade</taxon>
        <taxon>Phaseoleae</taxon>
        <taxon>Sphenostylis</taxon>
    </lineage>
</organism>
<dbReference type="Proteomes" id="UP001189624">
    <property type="component" value="Chromosome 3"/>
</dbReference>
<evidence type="ECO:0000313" key="2">
    <source>
        <dbReference type="Proteomes" id="UP001189624"/>
    </source>
</evidence>
<dbReference type="AlphaFoldDB" id="A0AA86SG70"/>